<evidence type="ECO:0000256" key="1">
    <source>
        <dbReference type="SAM" id="MobiDB-lite"/>
    </source>
</evidence>
<accession>A0AAV7MR14</accession>
<feature type="compositionally biased region" description="Basic and acidic residues" evidence="1">
    <location>
        <begin position="57"/>
        <end position="66"/>
    </location>
</feature>
<sequence length="132" mass="14599">MIYNCDGLARTRPHTLPTCAAAACSVPEHLRTTTNGRSEARSTLEGGGTRRVVSGPQEEKESGEKAIEEEEERDGGEKDREDTVERTPVRRTGETGQWFVPDRGIEDAEAAEGDRNNAATWEAERNSLPRSW</sequence>
<feature type="region of interest" description="Disordered" evidence="1">
    <location>
        <begin position="29"/>
        <end position="132"/>
    </location>
</feature>
<protein>
    <submittedName>
        <fullName evidence="2">Uncharacterized protein</fullName>
    </submittedName>
</protein>
<feature type="compositionally biased region" description="Basic and acidic residues" evidence="1">
    <location>
        <begin position="122"/>
        <end position="132"/>
    </location>
</feature>
<keyword evidence="3" id="KW-1185">Reference proteome</keyword>
<reference evidence="2" key="1">
    <citation type="journal article" date="2022" name="bioRxiv">
        <title>Sequencing and chromosome-scale assembly of the giantPleurodeles waltlgenome.</title>
        <authorList>
            <person name="Brown T."/>
            <person name="Elewa A."/>
            <person name="Iarovenko S."/>
            <person name="Subramanian E."/>
            <person name="Araus A.J."/>
            <person name="Petzold A."/>
            <person name="Susuki M."/>
            <person name="Suzuki K.-i.T."/>
            <person name="Hayashi T."/>
            <person name="Toyoda A."/>
            <person name="Oliveira C."/>
            <person name="Osipova E."/>
            <person name="Leigh N.D."/>
            <person name="Simon A."/>
            <person name="Yun M.H."/>
        </authorList>
    </citation>
    <scope>NUCLEOTIDE SEQUENCE</scope>
    <source>
        <strain evidence="2">20211129_DDA</strain>
        <tissue evidence="2">Liver</tissue>
    </source>
</reference>
<dbReference type="EMBL" id="JANPWB010000013">
    <property type="protein sequence ID" value="KAJ1104899.1"/>
    <property type="molecule type" value="Genomic_DNA"/>
</dbReference>
<evidence type="ECO:0000313" key="3">
    <source>
        <dbReference type="Proteomes" id="UP001066276"/>
    </source>
</evidence>
<dbReference type="AlphaFoldDB" id="A0AAV7MR14"/>
<proteinExistence type="predicted"/>
<comment type="caution">
    <text evidence="2">The sequence shown here is derived from an EMBL/GenBank/DDBJ whole genome shotgun (WGS) entry which is preliminary data.</text>
</comment>
<evidence type="ECO:0000313" key="2">
    <source>
        <dbReference type="EMBL" id="KAJ1104899.1"/>
    </source>
</evidence>
<gene>
    <name evidence="2" type="ORF">NDU88_002307</name>
</gene>
<name>A0AAV7MR14_PLEWA</name>
<feature type="compositionally biased region" description="Basic and acidic residues" evidence="1">
    <location>
        <begin position="75"/>
        <end position="93"/>
    </location>
</feature>
<dbReference type="Proteomes" id="UP001066276">
    <property type="component" value="Chromosome 9"/>
</dbReference>
<organism evidence="2 3">
    <name type="scientific">Pleurodeles waltl</name>
    <name type="common">Iberian ribbed newt</name>
    <dbReference type="NCBI Taxonomy" id="8319"/>
    <lineage>
        <taxon>Eukaryota</taxon>
        <taxon>Metazoa</taxon>
        <taxon>Chordata</taxon>
        <taxon>Craniata</taxon>
        <taxon>Vertebrata</taxon>
        <taxon>Euteleostomi</taxon>
        <taxon>Amphibia</taxon>
        <taxon>Batrachia</taxon>
        <taxon>Caudata</taxon>
        <taxon>Salamandroidea</taxon>
        <taxon>Salamandridae</taxon>
        <taxon>Pleurodelinae</taxon>
        <taxon>Pleurodeles</taxon>
    </lineage>
</organism>